<name>A0A0D2C020_9EURO</name>
<dbReference type="Gene3D" id="3.40.50.1000">
    <property type="entry name" value="HAD superfamily/HAD-like"/>
    <property type="match status" value="1"/>
</dbReference>
<dbReference type="InterPro" id="IPR050849">
    <property type="entry name" value="HAD-like_hydrolase_phosphatase"/>
</dbReference>
<dbReference type="PANTHER" id="PTHR28181">
    <property type="entry name" value="UPF0655 PROTEIN YCR015C"/>
    <property type="match status" value="1"/>
</dbReference>
<dbReference type="PANTHER" id="PTHR28181:SF1">
    <property type="entry name" value="COLD TOLERANCE PROTEIN 1"/>
    <property type="match status" value="1"/>
</dbReference>
<accession>A0A0D2C020</accession>
<sequence length="310" mass="34646">MPRIVLDWDGTVTKHDTLHIVAKIGYERNRHLNLTSWDQIVQAYILDYTQHEESYRPTRPERKTIAEESAWLASLTDVEVRSVKRARDAGIFTRVTDDDIRMGAEHAIRSNKIQLRDGWEDIFAMVGHPGNDMANLSPVSIISVNWSGTFIRACLSAALEEFPPRKGTADSIQIFSNHLQPDPSGGDSEDPGIRTSADKLDAFQRLRDSGSGPIFYVGDSPTDFDCLVAADVAFCVRDEPMGSGQAELNESLERVGVHVARLDLDAWDKYRRELAAQGAEKESNKVVWWVKDLGEVVSFAEKYVGIDLAV</sequence>
<evidence type="ECO:0000313" key="3">
    <source>
        <dbReference type="Proteomes" id="UP000054342"/>
    </source>
</evidence>
<dbReference type="EMBL" id="KN847318">
    <property type="protein sequence ID" value="KIW58051.1"/>
    <property type="molecule type" value="Genomic_DNA"/>
</dbReference>
<gene>
    <name evidence="2" type="ORF">PV05_02601</name>
</gene>
<proteinExistence type="predicted"/>
<keyword evidence="3" id="KW-1185">Reference proteome</keyword>
<dbReference type="AlphaFoldDB" id="A0A0D2C020"/>
<dbReference type="InterPro" id="IPR023214">
    <property type="entry name" value="HAD_sf"/>
</dbReference>
<dbReference type="GeneID" id="25324509"/>
<feature type="region of interest" description="Disordered" evidence="1">
    <location>
        <begin position="176"/>
        <end position="195"/>
    </location>
</feature>
<dbReference type="InterPro" id="IPR036412">
    <property type="entry name" value="HAD-like_sf"/>
</dbReference>
<evidence type="ECO:0000313" key="2">
    <source>
        <dbReference type="EMBL" id="KIW58051.1"/>
    </source>
</evidence>
<evidence type="ECO:0008006" key="4">
    <source>
        <dbReference type="Google" id="ProtNLM"/>
    </source>
</evidence>
<dbReference type="STRING" id="348802.A0A0D2C020"/>
<dbReference type="SUPFAM" id="SSF56784">
    <property type="entry name" value="HAD-like"/>
    <property type="match status" value="1"/>
</dbReference>
<reference evidence="2 3" key="1">
    <citation type="submission" date="2015-01" db="EMBL/GenBank/DDBJ databases">
        <title>The Genome Sequence of Exophiala xenobiotica CBS118157.</title>
        <authorList>
            <consortium name="The Broad Institute Genomics Platform"/>
            <person name="Cuomo C."/>
            <person name="de Hoog S."/>
            <person name="Gorbushina A."/>
            <person name="Stielow B."/>
            <person name="Teixiera M."/>
            <person name="Abouelleil A."/>
            <person name="Chapman S.B."/>
            <person name="Priest M."/>
            <person name="Young S.K."/>
            <person name="Wortman J."/>
            <person name="Nusbaum C."/>
            <person name="Birren B."/>
        </authorList>
    </citation>
    <scope>NUCLEOTIDE SEQUENCE [LARGE SCALE GENOMIC DNA]</scope>
    <source>
        <strain evidence="2 3">CBS 118157</strain>
    </source>
</reference>
<evidence type="ECO:0000256" key="1">
    <source>
        <dbReference type="SAM" id="MobiDB-lite"/>
    </source>
</evidence>
<protein>
    <recommendedName>
        <fullName evidence="4">Haloacid dehalogenase-like hydrolase</fullName>
    </recommendedName>
</protein>
<dbReference type="Proteomes" id="UP000054342">
    <property type="component" value="Unassembled WGS sequence"/>
</dbReference>
<dbReference type="RefSeq" id="XP_013318635.1">
    <property type="nucleotide sequence ID" value="XM_013463181.1"/>
</dbReference>
<organism evidence="2 3">
    <name type="scientific">Exophiala xenobiotica</name>
    <dbReference type="NCBI Taxonomy" id="348802"/>
    <lineage>
        <taxon>Eukaryota</taxon>
        <taxon>Fungi</taxon>
        <taxon>Dikarya</taxon>
        <taxon>Ascomycota</taxon>
        <taxon>Pezizomycotina</taxon>
        <taxon>Eurotiomycetes</taxon>
        <taxon>Chaetothyriomycetidae</taxon>
        <taxon>Chaetothyriales</taxon>
        <taxon>Herpotrichiellaceae</taxon>
        <taxon>Exophiala</taxon>
    </lineage>
</organism>
<dbReference type="OrthoDB" id="10255128at2759"/>
<dbReference type="HOGENOM" id="CLU_056574_1_0_1"/>